<dbReference type="AlphaFoldDB" id="A0AA36IFQ2"/>
<dbReference type="InterPro" id="IPR000073">
    <property type="entry name" value="AB_hydrolase_1"/>
</dbReference>
<dbReference type="GO" id="GO:0016787">
    <property type="term" value="F:hydrolase activity"/>
    <property type="evidence" value="ECO:0007669"/>
    <property type="project" value="UniProtKB-KW"/>
</dbReference>
<dbReference type="EMBL" id="CAUJNA010001435">
    <property type="protein sequence ID" value="CAJ1386909.1"/>
    <property type="molecule type" value="Genomic_DNA"/>
</dbReference>
<organism evidence="4 5">
    <name type="scientific">Effrenium voratum</name>
    <dbReference type="NCBI Taxonomy" id="2562239"/>
    <lineage>
        <taxon>Eukaryota</taxon>
        <taxon>Sar</taxon>
        <taxon>Alveolata</taxon>
        <taxon>Dinophyceae</taxon>
        <taxon>Suessiales</taxon>
        <taxon>Symbiodiniaceae</taxon>
        <taxon>Effrenium</taxon>
    </lineage>
</organism>
<protein>
    <recommendedName>
        <fullName evidence="3">AB hydrolase-1 domain-containing protein</fullName>
    </recommendedName>
</protein>
<proteinExistence type="inferred from homology"/>
<keyword evidence="1" id="KW-0378">Hydrolase</keyword>
<dbReference type="Proteomes" id="UP001178507">
    <property type="component" value="Unassembled WGS sequence"/>
</dbReference>
<accession>A0AA36IFQ2</accession>
<reference evidence="4" key="1">
    <citation type="submission" date="2023-08" db="EMBL/GenBank/DDBJ databases">
        <authorList>
            <person name="Chen Y."/>
            <person name="Shah S."/>
            <person name="Dougan E. K."/>
            <person name="Thang M."/>
            <person name="Chan C."/>
        </authorList>
    </citation>
    <scope>NUCLEOTIDE SEQUENCE</scope>
</reference>
<dbReference type="PANTHER" id="PTHR43329">
    <property type="entry name" value="EPOXIDE HYDROLASE"/>
    <property type="match status" value="1"/>
</dbReference>
<keyword evidence="5" id="KW-1185">Reference proteome</keyword>
<feature type="domain" description="AB hydrolase-1" evidence="3">
    <location>
        <begin position="29"/>
        <end position="160"/>
    </location>
</feature>
<gene>
    <name evidence="4" type="ORF">EVOR1521_LOCUS13087</name>
</gene>
<sequence>MAMKAMSARVVDVGSCRLRVASAGEATAPLVLLLHGWPEFWYSWRHQLLALAKAGYHAVAPDLRGFGGSDAPEHVKDFDCLEIAKDMLGLLKVLGKPCYALVGHDWGGQLVWYLGCLHPQAFPRLCVMSTPPVGLLVAPIDQLSKQFGDNFNYVLYHNEFQSYGTPWPTEDPTARRGPAEDEYEADVESFLLAVYLAGAASTAEVKAMELPKPRCQDPKRSAGGFRDRMRAADASKHLPSWMPRHALDRFVHAFRTSGFRGGLNYYRCMDRNFEITQSAFRSAGGKIHQPLLFIAGEKDSVIKSYGGPKANKLLLEKVCADLRGCTFIPDCGHWNPQEKPGETSAALIDFLEATKHVATPGHSRL</sequence>
<dbReference type="InterPro" id="IPR000639">
    <property type="entry name" value="Epox_hydrolase-like"/>
</dbReference>
<comment type="caution">
    <text evidence="4">The sequence shown here is derived from an EMBL/GenBank/DDBJ whole genome shotgun (WGS) entry which is preliminary data.</text>
</comment>
<dbReference type="InterPro" id="IPR029058">
    <property type="entry name" value="AB_hydrolase_fold"/>
</dbReference>
<evidence type="ECO:0000256" key="2">
    <source>
        <dbReference type="ARBA" id="ARBA00038334"/>
    </source>
</evidence>
<dbReference type="PRINTS" id="PR00111">
    <property type="entry name" value="ABHYDROLASE"/>
</dbReference>
<evidence type="ECO:0000313" key="5">
    <source>
        <dbReference type="Proteomes" id="UP001178507"/>
    </source>
</evidence>
<dbReference type="PRINTS" id="PR00412">
    <property type="entry name" value="EPOXHYDRLASE"/>
</dbReference>
<comment type="similarity">
    <text evidence="2">Belongs to the AB hydrolase superfamily. Epoxide hydrolase family.</text>
</comment>
<dbReference type="SUPFAM" id="SSF53474">
    <property type="entry name" value="alpha/beta-Hydrolases"/>
    <property type="match status" value="1"/>
</dbReference>
<evidence type="ECO:0000259" key="3">
    <source>
        <dbReference type="Pfam" id="PF00561"/>
    </source>
</evidence>
<evidence type="ECO:0000313" key="4">
    <source>
        <dbReference type="EMBL" id="CAJ1386909.1"/>
    </source>
</evidence>
<dbReference type="Gene3D" id="3.40.50.1820">
    <property type="entry name" value="alpha/beta hydrolase"/>
    <property type="match status" value="1"/>
</dbReference>
<name>A0AA36IFQ2_9DINO</name>
<dbReference type="Pfam" id="PF00561">
    <property type="entry name" value="Abhydrolase_1"/>
    <property type="match status" value="1"/>
</dbReference>
<evidence type="ECO:0000256" key="1">
    <source>
        <dbReference type="ARBA" id="ARBA00022801"/>
    </source>
</evidence>